<dbReference type="InterPro" id="IPR050264">
    <property type="entry name" value="Bact_CCA-adding_enz_type3_sf"/>
</dbReference>
<name>A0A447IIX9_9RHOB</name>
<dbReference type="PANTHER" id="PTHR46173">
    <property type="entry name" value="CCA TRNA NUCLEOTIDYLTRANSFERASE 1, MITOCHONDRIAL"/>
    <property type="match status" value="1"/>
</dbReference>
<evidence type="ECO:0000313" key="11">
    <source>
        <dbReference type="EMBL" id="VDS07430.1"/>
    </source>
</evidence>
<evidence type="ECO:0000313" key="12">
    <source>
        <dbReference type="Proteomes" id="UP000270743"/>
    </source>
</evidence>
<dbReference type="GO" id="GO:0000166">
    <property type="term" value="F:nucleotide binding"/>
    <property type="evidence" value="ECO:0007669"/>
    <property type="project" value="UniProtKB-KW"/>
</dbReference>
<dbReference type="RefSeq" id="WP_126153137.1">
    <property type="nucleotide sequence ID" value="NZ_UZWE01000021.1"/>
</dbReference>
<dbReference type="Pfam" id="PF12627">
    <property type="entry name" value="PolyA_pol_RNAbd"/>
    <property type="match status" value="1"/>
</dbReference>
<dbReference type="Gene3D" id="3.30.460.10">
    <property type="entry name" value="Beta Polymerase, domain 2"/>
    <property type="match status" value="1"/>
</dbReference>
<gene>
    <name evidence="11" type="primary">cca</name>
    <name evidence="11" type="ORF">PARHAE_00606</name>
</gene>
<reference evidence="11 12" key="1">
    <citation type="submission" date="2018-12" db="EMBL/GenBank/DDBJ databases">
        <authorList>
            <person name="Criscuolo A."/>
        </authorList>
    </citation>
    <scope>NUCLEOTIDE SEQUENCE [LARGE SCALE GENOMIC DNA]</scope>
    <source>
        <strain evidence="11">ACIP1116241</strain>
    </source>
</reference>
<accession>A0A447IIX9</accession>
<dbReference type="Proteomes" id="UP000270743">
    <property type="component" value="Unassembled WGS sequence"/>
</dbReference>
<evidence type="ECO:0000259" key="9">
    <source>
        <dbReference type="Pfam" id="PF01743"/>
    </source>
</evidence>
<dbReference type="GO" id="GO:0046872">
    <property type="term" value="F:metal ion binding"/>
    <property type="evidence" value="ECO:0007669"/>
    <property type="project" value="UniProtKB-KW"/>
</dbReference>
<evidence type="ECO:0000256" key="3">
    <source>
        <dbReference type="ARBA" id="ARBA00022694"/>
    </source>
</evidence>
<evidence type="ECO:0000256" key="8">
    <source>
        <dbReference type="RuleBase" id="RU003953"/>
    </source>
</evidence>
<keyword evidence="12" id="KW-1185">Reference proteome</keyword>
<feature type="domain" description="Poly A polymerase head" evidence="9">
    <location>
        <begin position="28"/>
        <end position="150"/>
    </location>
</feature>
<comment type="cofactor">
    <cofactor evidence="1">
        <name>Mg(2+)</name>
        <dbReference type="ChEBI" id="CHEBI:18420"/>
    </cofactor>
</comment>
<keyword evidence="8" id="KW-0694">RNA-binding</keyword>
<dbReference type="GO" id="GO:0008033">
    <property type="term" value="P:tRNA processing"/>
    <property type="evidence" value="ECO:0007669"/>
    <property type="project" value="UniProtKB-KW"/>
</dbReference>
<dbReference type="InterPro" id="IPR032828">
    <property type="entry name" value="PolyA_RNA-bd"/>
</dbReference>
<dbReference type="GO" id="GO:0004810">
    <property type="term" value="F:CCA tRNA nucleotidyltransferase activity"/>
    <property type="evidence" value="ECO:0007669"/>
    <property type="project" value="UniProtKB-EC"/>
</dbReference>
<evidence type="ECO:0000256" key="6">
    <source>
        <dbReference type="ARBA" id="ARBA00022741"/>
    </source>
</evidence>
<dbReference type="OrthoDB" id="9805698at2"/>
<dbReference type="EMBL" id="UZWE01000021">
    <property type="protein sequence ID" value="VDS07430.1"/>
    <property type="molecule type" value="Genomic_DNA"/>
</dbReference>
<feature type="domain" description="tRNA nucleotidyltransferase/poly(A) polymerase RNA and SrmB- binding" evidence="10">
    <location>
        <begin position="182"/>
        <end position="237"/>
    </location>
</feature>
<keyword evidence="3" id="KW-0819">tRNA processing</keyword>
<evidence type="ECO:0000256" key="1">
    <source>
        <dbReference type="ARBA" id="ARBA00001946"/>
    </source>
</evidence>
<evidence type="ECO:0000256" key="4">
    <source>
        <dbReference type="ARBA" id="ARBA00022695"/>
    </source>
</evidence>
<dbReference type="CDD" id="cd05398">
    <property type="entry name" value="NT_ClassII-CCAase"/>
    <property type="match status" value="1"/>
</dbReference>
<dbReference type="GO" id="GO:0000049">
    <property type="term" value="F:tRNA binding"/>
    <property type="evidence" value="ECO:0007669"/>
    <property type="project" value="TreeGrafter"/>
</dbReference>
<dbReference type="PANTHER" id="PTHR46173:SF1">
    <property type="entry name" value="CCA TRNA NUCLEOTIDYLTRANSFERASE 1, MITOCHONDRIAL"/>
    <property type="match status" value="1"/>
</dbReference>
<dbReference type="Gene3D" id="1.10.3090.10">
    <property type="entry name" value="cca-adding enzyme, domain 2"/>
    <property type="match status" value="1"/>
</dbReference>
<dbReference type="EC" id="2.7.7.72" evidence="11"/>
<keyword evidence="7" id="KW-0460">Magnesium</keyword>
<organism evidence="11 12">
    <name type="scientific">Paracoccus haematequi</name>
    <dbReference type="NCBI Taxonomy" id="2491866"/>
    <lineage>
        <taxon>Bacteria</taxon>
        <taxon>Pseudomonadati</taxon>
        <taxon>Pseudomonadota</taxon>
        <taxon>Alphaproteobacteria</taxon>
        <taxon>Rhodobacterales</taxon>
        <taxon>Paracoccaceae</taxon>
        <taxon>Paracoccus</taxon>
    </lineage>
</organism>
<dbReference type="InterPro" id="IPR043519">
    <property type="entry name" value="NT_sf"/>
</dbReference>
<dbReference type="SUPFAM" id="SSF81301">
    <property type="entry name" value="Nucleotidyltransferase"/>
    <property type="match status" value="1"/>
</dbReference>
<keyword evidence="6" id="KW-0547">Nucleotide-binding</keyword>
<dbReference type="SUPFAM" id="SSF81891">
    <property type="entry name" value="Poly A polymerase C-terminal region-like"/>
    <property type="match status" value="1"/>
</dbReference>
<dbReference type="AlphaFoldDB" id="A0A447IIX9"/>
<keyword evidence="4 11" id="KW-0548">Nucleotidyltransferase</keyword>
<sequence length="379" mass="40573">MTRLPPAVLQDPPLQSVFDALQAGGHRAWLVGGAVRNALLGEPVGDLDLATDAPPETVTQLTQAAGLKPVPTGIDHGTVTVVADGRGFEVTTLRRDVETDGRRAVVAFSDDLAQDARRRDFTMNALYADRGGTVIDLVGGLDDLRARRLRFVGDPAQRIAEDYLRILRFFRFLAWYGRDADPAAIAACRDGRDGLDGISRERIGQEFRKLLMAPDPLPAIRLMADTGVLKKVLPDAAPNRLSALQSPAPWLARLAALSQADLTEVLRLSRSEARDHRILATALAEDWSFHRIAYRLSGDLAQAAALLVQTGPSGPCPGWAEAQAAARPLPIAAADLQPRLQGPALGRGLKAAEDAWIDSGFALPPSALIDIALLAGKTP</sequence>
<dbReference type="InterPro" id="IPR002646">
    <property type="entry name" value="PolA_pol_head_dom"/>
</dbReference>
<proteinExistence type="inferred from homology"/>
<protein>
    <submittedName>
        <fullName evidence="11">CCA-adding enzyme</fullName>
        <ecNumber evidence="11">2.7.7.72</ecNumber>
    </submittedName>
</protein>
<evidence type="ECO:0000256" key="2">
    <source>
        <dbReference type="ARBA" id="ARBA00022679"/>
    </source>
</evidence>
<keyword evidence="5" id="KW-0479">Metal-binding</keyword>
<dbReference type="Pfam" id="PF01743">
    <property type="entry name" value="PolyA_pol"/>
    <property type="match status" value="1"/>
</dbReference>
<comment type="similarity">
    <text evidence="8">Belongs to the tRNA nucleotidyltransferase/poly(A) polymerase family.</text>
</comment>
<evidence type="ECO:0000256" key="7">
    <source>
        <dbReference type="ARBA" id="ARBA00022842"/>
    </source>
</evidence>
<evidence type="ECO:0000256" key="5">
    <source>
        <dbReference type="ARBA" id="ARBA00022723"/>
    </source>
</evidence>
<keyword evidence="2 8" id="KW-0808">Transferase</keyword>
<evidence type="ECO:0000259" key="10">
    <source>
        <dbReference type="Pfam" id="PF12627"/>
    </source>
</evidence>